<organism evidence="2 3">
    <name type="scientific">Symbiodinium pilosum</name>
    <name type="common">Dinoflagellate</name>
    <dbReference type="NCBI Taxonomy" id="2952"/>
    <lineage>
        <taxon>Eukaryota</taxon>
        <taxon>Sar</taxon>
        <taxon>Alveolata</taxon>
        <taxon>Dinophyceae</taxon>
        <taxon>Suessiales</taxon>
        <taxon>Symbiodiniaceae</taxon>
        <taxon>Symbiodinium</taxon>
    </lineage>
</organism>
<evidence type="ECO:0000256" key="1">
    <source>
        <dbReference type="SAM" id="MobiDB-lite"/>
    </source>
</evidence>
<evidence type="ECO:0000313" key="2">
    <source>
        <dbReference type="EMBL" id="CAE7290794.1"/>
    </source>
</evidence>
<dbReference type="OrthoDB" id="408949at2759"/>
<keyword evidence="3" id="KW-1185">Reference proteome</keyword>
<sequence length="665" mass="74652">MCTPSGRFGKLEVSPEVRAQWLKGGAPRKHLMNILVKADGNKELFKKRVEHIRTTSRSKGLIIESGWYTKKAMKDELGWDKDTIKGAVAYCSSKERVKTHVRRSKYNRKVLEYWVDTKTIGKFTATESEEIKDSTIAEGEADGFVLGLEPGEPSDPYRGASDDEDDDDAESSEDEGASKKGKGKGNGGRKLPKAEVQEERALEAVENVGEVLANVLRTKSRLETTMDRLREIRNEVTPSHACGIAAGFWEEISGFADTENIPSRDFLKEAARLKETKHEHKLHGLLEKFNLTARIPKTTVSLGTKSTLDHPVLRPKDFISTLSTEGKLDLLFCGHTGVDYVDFWNLWRLVQSDHPIFRTHKTRLSSCIPIWMFADEGTSQKKKALMVLEYQPILGHGSKRADDVNMSGVSITTRFLYSVLSGKIYAGKKKHQEPLHNLVKQFAQDIGNSYHEPIPVHGISWTNGVFLICLGLKGDLAALVKLGQLERNFMRDTASGCGKGICHLCRAGQENFSFHDTNFDAMTNMRSWFKGADTATLCTYLEPMLKGIVANLDADNRHYVGLIIKALSAANSFMKTLYHSGLWLLDGERDAAILHGQQVLLHFQKLAGIAFSWNMTRWKFQPKFHFYAEVLYYLQAERMEDIPSINPISLSTQMDEDFVGRLSAA</sequence>
<protein>
    <submittedName>
        <fullName evidence="2">Uncharacterized protein</fullName>
    </submittedName>
</protein>
<dbReference type="AlphaFoldDB" id="A0A812NG65"/>
<gene>
    <name evidence="2" type="ORF">SPIL2461_LOCUS6530</name>
</gene>
<feature type="non-terminal residue" evidence="2">
    <location>
        <position position="665"/>
    </location>
</feature>
<name>A0A812NG65_SYMPI</name>
<dbReference type="Proteomes" id="UP000649617">
    <property type="component" value="Unassembled WGS sequence"/>
</dbReference>
<dbReference type="EMBL" id="CAJNIZ010009929">
    <property type="protein sequence ID" value="CAE7290794.1"/>
    <property type="molecule type" value="Genomic_DNA"/>
</dbReference>
<feature type="region of interest" description="Disordered" evidence="1">
    <location>
        <begin position="145"/>
        <end position="195"/>
    </location>
</feature>
<reference evidence="2" key="1">
    <citation type="submission" date="2021-02" db="EMBL/GenBank/DDBJ databases">
        <authorList>
            <person name="Dougan E. K."/>
            <person name="Rhodes N."/>
            <person name="Thang M."/>
            <person name="Chan C."/>
        </authorList>
    </citation>
    <scope>NUCLEOTIDE SEQUENCE</scope>
</reference>
<evidence type="ECO:0000313" key="3">
    <source>
        <dbReference type="Proteomes" id="UP000649617"/>
    </source>
</evidence>
<accession>A0A812NG65</accession>
<feature type="compositionally biased region" description="Acidic residues" evidence="1">
    <location>
        <begin position="162"/>
        <end position="175"/>
    </location>
</feature>
<proteinExistence type="predicted"/>
<comment type="caution">
    <text evidence="2">The sequence shown here is derived from an EMBL/GenBank/DDBJ whole genome shotgun (WGS) entry which is preliminary data.</text>
</comment>